<dbReference type="InterPro" id="IPR043502">
    <property type="entry name" value="DNA/RNA_pol_sf"/>
</dbReference>
<comment type="similarity">
    <text evidence="1">Belongs to the bacterial reverse transcriptase family.</text>
</comment>
<dbReference type="InterPro" id="IPR051083">
    <property type="entry name" value="GrpII_Intron_Splice-Mob/Def"/>
</dbReference>
<keyword evidence="3" id="KW-0808">Transferase</keyword>
<evidence type="ECO:0000256" key="1">
    <source>
        <dbReference type="ARBA" id="ARBA00034120"/>
    </source>
</evidence>
<dbReference type="RefSeq" id="WP_008510135.1">
    <property type="nucleotide sequence ID" value="NZ_CM001403.1"/>
</dbReference>
<name>H1YAI0_9SPHI</name>
<evidence type="ECO:0000313" key="4">
    <source>
        <dbReference type="Proteomes" id="UP000002774"/>
    </source>
</evidence>
<dbReference type="SUPFAM" id="SSF56672">
    <property type="entry name" value="DNA/RNA polymerases"/>
    <property type="match status" value="1"/>
</dbReference>
<dbReference type="eggNOG" id="COG3344">
    <property type="taxonomic scope" value="Bacteria"/>
</dbReference>
<proteinExistence type="inferred from homology"/>
<evidence type="ECO:0000313" key="3">
    <source>
        <dbReference type="EMBL" id="EHQ29100.1"/>
    </source>
</evidence>
<dbReference type="AlphaFoldDB" id="H1YAI0"/>
<sequence length="516" mass="59759">MSFDSQIWSEFEIKAKTSFPKSYAHFDRPFNIEIALAELKSLLGDPSGRGIAQHPFLPFLKIILKTPRYRYEEELGTYALKTKERPISFASHFDALIISYFDLLLKRRYQEFIRSKGFSESVLAYRDDLNGLCNIQFAKEVFDQVKHRSTPTGLYTAMGFDIKGYFDSIPHGELKKQWSTVLGVPKLDANTFAVFKTLTAYSYTNSDSLKKHFNYTRVPKGKCLLDVMPKTMTKASRSHEIFNYLRSRKLIVQNKAVLKITDPNHPLGIGELPVGIPQGSPISATLSNVYLLQFDMHMYNFCSNMGCIYRRYCDDIIIVCKTKDKTYLHNRLCQQIDFHGLTIQSKKTEIIDFRFVNKHLLAFDGHPKAILDRRKKLQYLGFEFDGERVYLRPGSLSTYFRKMKSGIRNTLIKAYGKKSQGPKLLIKDLIESYSHIGRNNFVAYAYRSASNTYGRGKRIKQGFDSPQIRNQLSRHFQILLSEINQENVQRHSLKKKEIIHKLRIGKKAKMPVKRIM</sequence>
<organism evidence="3 4">
    <name type="scientific">Mucilaginibacter paludis DSM 18603</name>
    <dbReference type="NCBI Taxonomy" id="714943"/>
    <lineage>
        <taxon>Bacteria</taxon>
        <taxon>Pseudomonadati</taxon>
        <taxon>Bacteroidota</taxon>
        <taxon>Sphingobacteriia</taxon>
        <taxon>Sphingobacteriales</taxon>
        <taxon>Sphingobacteriaceae</taxon>
        <taxon>Mucilaginibacter</taxon>
    </lineage>
</organism>
<dbReference type="Proteomes" id="UP000002774">
    <property type="component" value="Chromosome"/>
</dbReference>
<dbReference type="InterPro" id="IPR000477">
    <property type="entry name" value="RT_dom"/>
</dbReference>
<dbReference type="PANTHER" id="PTHR34047">
    <property type="entry name" value="NUCLEAR INTRON MATURASE 1, MITOCHONDRIAL-RELATED"/>
    <property type="match status" value="1"/>
</dbReference>
<keyword evidence="3" id="KW-0695">RNA-directed DNA polymerase</keyword>
<dbReference type="HOGENOM" id="CLU_038920_0_0_10"/>
<protein>
    <submittedName>
        <fullName evidence="3">RNA-directed DNA polymerase (Reverse transcriptase)</fullName>
    </submittedName>
</protein>
<keyword evidence="3" id="KW-0548">Nucleotidyltransferase</keyword>
<reference evidence="3" key="1">
    <citation type="submission" date="2011-09" db="EMBL/GenBank/DDBJ databases">
        <title>The permanent draft genome of Mucilaginibacter paludis DSM 18603.</title>
        <authorList>
            <consortium name="US DOE Joint Genome Institute (JGI-PGF)"/>
            <person name="Lucas S."/>
            <person name="Han J."/>
            <person name="Lapidus A."/>
            <person name="Bruce D."/>
            <person name="Goodwin L."/>
            <person name="Pitluck S."/>
            <person name="Peters L."/>
            <person name="Kyrpides N."/>
            <person name="Mavromatis K."/>
            <person name="Ivanova N."/>
            <person name="Mikhailova N."/>
            <person name="Held B."/>
            <person name="Detter J.C."/>
            <person name="Tapia R."/>
            <person name="Han C."/>
            <person name="Land M."/>
            <person name="Hauser L."/>
            <person name="Markowitz V."/>
            <person name="Cheng J.-F."/>
            <person name="Hugenholtz P."/>
            <person name="Woyke T."/>
            <person name="Wu D."/>
            <person name="Tindall B."/>
            <person name="Brambilla E."/>
            <person name="Klenk H.-P."/>
            <person name="Eisen J.A."/>
        </authorList>
    </citation>
    <scope>NUCLEOTIDE SEQUENCE [LARGE SCALE GENOMIC DNA]</scope>
    <source>
        <strain evidence="3">DSM 18603</strain>
    </source>
</reference>
<accession>H1YAI0</accession>
<gene>
    <name evidence="3" type="ORF">Mucpa_5021</name>
</gene>
<dbReference type="OrthoDB" id="9780724at2"/>
<dbReference type="PROSITE" id="PS50878">
    <property type="entry name" value="RT_POL"/>
    <property type="match status" value="1"/>
</dbReference>
<keyword evidence="4" id="KW-1185">Reference proteome</keyword>
<feature type="domain" description="Reverse transcriptase" evidence="2">
    <location>
        <begin position="1"/>
        <end position="384"/>
    </location>
</feature>
<dbReference type="EMBL" id="CM001403">
    <property type="protein sequence ID" value="EHQ29100.1"/>
    <property type="molecule type" value="Genomic_DNA"/>
</dbReference>
<dbReference type="GO" id="GO:0003964">
    <property type="term" value="F:RNA-directed DNA polymerase activity"/>
    <property type="evidence" value="ECO:0007669"/>
    <property type="project" value="UniProtKB-KW"/>
</dbReference>
<dbReference type="Pfam" id="PF00078">
    <property type="entry name" value="RVT_1"/>
    <property type="match status" value="1"/>
</dbReference>
<evidence type="ECO:0000259" key="2">
    <source>
        <dbReference type="PROSITE" id="PS50878"/>
    </source>
</evidence>